<dbReference type="EMBL" id="BQNB010010753">
    <property type="protein sequence ID" value="GJS81513.1"/>
    <property type="molecule type" value="Genomic_DNA"/>
</dbReference>
<reference evidence="3" key="2">
    <citation type="submission" date="2022-01" db="EMBL/GenBank/DDBJ databases">
        <authorList>
            <person name="Yamashiro T."/>
            <person name="Shiraishi A."/>
            <person name="Satake H."/>
            <person name="Nakayama K."/>
        </authorList>
    </citation>
    <scope>NUCLEOTIDE SEQUENCE</scope>
</reference>
<feature type="coiled-coil region" evidence="1">
    <location>
        <begin position="189"/>
        <end position="216"/>
    </location>
</feature>
<reference evidence="3" key="1">
    <citation type="journal article" date="2022" name="Int. J. Mol. Sci.">
        <title>Draft Genome of Tanacetum Coccineum: Genomic Comparison of Closely Related Tanacetum-Family Plants.</title>
        <authorList>
            <person name="Yamashiro T."/>
            <person name="Shiraishi A."/>
            <person name="Nakayama K."/>
            <person name="Satake H."/>
        </authorList>
    </citation>
    <scope>NUCLEOTIDE SEQUENCE</scope>
</reference>
<proteinExistence type="predicted"/>
<evidence type="ECO:0000313" key="4">
    <source>
        <dbReference type="Proteomes" id="UP001151760"/>
    </source>
</evidence>
<accession>A0ABQ4YXH9</accession>
<evidence type="ECO:0000256" key="1">
    <source>
        <dbReference type="SAM" id="Coils"/>
    </source>
</evidence>
<name>A0ABQ4YXH9_9ASTR</name>
<sequence length="291" mass="33215">MDCMKKFFNVAMFILGTRSPAKDIDGHTCSLCLMKLQELWKRSWTKDAKGRHSYDDNANDNEDNMACLAPSHTVEDAEWLSSKHIYDSTDEEHRITCRRRLCGEKEPHDEWNELVDWFSIRISVELKNEGHARSVRDRVFPVQTDQEILDASVRVTSVRTVGLWAGSYKVVANSRSARQNQAFADVMTREQMTQILRQKEQENELLRKQAEEAQQRAYLAALKADSASNHRASSGRTKILRRWMGVDNARGEDNNESASGEDEEGEQLSVIGNYSSESCGVELVITLRLDL</sequence>
<feature type="region of interest" description="Disordered" evidence="2">
    <location>
        <begin position="245"/>
        <end position="267"/>
    </location>
</feature>
<protein>
    <submittedName>
        <fullName evidence="3">Uncharacterized protein</fullName>
    </submittedName>
</protein>
<dbReference type="Proteomes" id="UP001151760">
    <property type="component" value="Unassembled WGS sequence"/>
</dbReference>
<keyword evidence="4" id="KW-1185">Reference proteome</keyword>
<comment type="caution">
    <text evidence="3">The sequence shown here is derived from an EMBL/GenBank/DDBJ whole genome shotgun (WGS) entry which is preliminary data.</text>
</comment>
<keyword evidence="1" id="KW-0175">Coiled coil</keyword>
<evidence type="ECO:0000313" key="3">
    <source>
        <dbReference type="EMBL" id="GJS81513.1"/>
    </source>
</evidence>
<gene>
    <name evidence="3" type="ORF">Tco_0748054</name>
</gene>
<organism evidence="3 4">
    <name type="scientific">Tanacetum coccineum</name>
    <dbReference type="NCBI Taxonomy" id="301880"/>
    <lineage>
        <taxon>Eukaryota</taxon>
        <taxon>Viridiplantae</taxon>
        <taxon>Streptophyta</taxon>
        <taxon>Embryophyta</taxon>
        <taxon>Tracheophyta</taxon>
        <taxon>Spermatophyta</taxon>
        <taxon>Magnoliopsida</taxon>
        <taxon>eudicotyledons</taxon>
        <taxon>Gunneridae</taxon>
        <taxon>Pentapetalae</taxon>
        <taxon>asterids</taxon>
        <taxon>campanulids</taxon>
        <taxon>Asterales</taxon>
        <taxon>Asteraceae</taxon>
        <taxon>Asteroideae</taxon>
        <taxon>Anthemideae</taxon>
        <taxon>Anthemidinae</taxon>
        <taxon>Tanacetum</taxon>
    </lineage>
</organism>
<evidence type="ECO:0000256" key="2">
    <source>
        <dbReference type="SAM" id="MobiDB-lite"/>
    </source>
</evidence>